<evidence type="ECO:0000313" key="8">
    <source>
        <dbReference type="RefSeq" id="XP_039126588.1"/>
    </source>
</evidence>
<feature type="region of interest" description="Disordered" evidence="6">
    <location>
        <begin position="965"/>
        <end position="992"/>
    </location>
</feature>
<reference evidence="8" key="1">
    <citation type="submission" date="2025-08" db="UniProtKB">
        <authorList>
            <consortium name="RefSeq"/>
        </authorList>
    </citation>
    <scope>IDENTIFICATION</scope>
</reference>
<feature type="compositionally biased region" description="Acidic residues" evidence="6">
    <location>
        <begin position="1241"/>
        <end position="1255"/>
    </location>
</feature>
<feature type="compositionally biased region" description="Basic residues" evidence="6">
    <location>
        <begin position="981"/>
        <end position="992"/>
    </location>
</feature>
<feature type="region of interest" description="Disordered" evidence="6">
    <location>
        <begin position="1"/>
        <end position="61"/>
    </location>
</feature>
<feature type="coiled-coil region" evidence="5">
    <location>
        <begin position="96"/>
        <end position="151"/>
    </location>
</feature>
<gene>
    <name evidence="8" type="primary">LOC120262518</name>
</gene>
<feature type="coiled-coil region" evidence="5">
    <location>
        <begin position="411"/>
        <end position="438"/>
    </location>
</feature>
<dbReference type="Proteomes" id="UP001515500">
    <property type="component" value="Chromosome 5"/>
</dbReference>
<sequence>MFTPQKKGWAAGWSLTRARAGGTEGSTPASRRGSVLGREKGKGVLGDEVTPIPPPPLGSLGDGRGCLGEGGEDVEAWERFRQEGLLDETGLLRKERDALRTTVSELQAELHEYQYNMGLLLIEKKDWTCKFDEINERLAETEEILKREQTSHLIAIAEVEKREENSRNALGVEKQCVADLEKALREMRAQTAEVKFTSDRKLVEAHALEASLEERSLEVEQKLHAADAKLAEASRKSSEIERKLEEVEARERKIQRDYVSLDNERKAYEKDIAKQREHLRDWEKNLQERQKRLVDEQRSLNEREHRANEADQDLRKKEGELTEARKKLEIFSNSLEEKDNDINSRFRALTTKEKEVNIKQMNLEQKAQDLLALEEKLNARERVEIQKLIDDHKALLDSKKQEFDLEMENKRKSFDEEIKNKLEEMKKKEHEINLKEEQVFKREQALESKKGSLKDKEKEIDTKWKKLKEMEKAIKNEEMKLDEENKKLGKETQALVASKTQLESLKAKIEAEKDQILRDMESLKLTQEERDQHLQLQLKLKDEIEDCGLMKKSLEQQIEDLKSEKERFESEWEVLDVKRSVLNAELKHYTDECEKFEKWRHNEEERLRKERLDSRADVERELAELNQKKEAFEKLKAHELAEVHEELERGRADISAEIERREHELNIRLQRKEKEAMEKLQEEMSGFNMRRDADLTNIRASENLNDVRSRKLKVEEDRLEREKEELSMRRKSLETDQSEIQKDIDALRVLSRNLKDQREEFIKERDCFFSVAEQCKVCKNCGVTISELELVGLQVSRGIEDAGNLLLPSLADGYLEDCIKGKNAETTPQVTTGHQSGGSGGRMSWLQKCSKIFHFSPAKKPESSSEAKEQHSMLFTTQLDQDTSDVEAENRTSLPLSVGNDSFDTQRVAQSDGMFRANEESVRCDGVDEQEPSFGVADNGMKEIEVEHVGPSNFEQNERAVSLLPVADDSQPEPSQNKKCQPGRKGKSRTLRRNYSVKAVVEDAKAFLGEASEGGDRQLNGDGKISMNTRDESEGDSIHTNQMQASSRQNKRPADTSMTTSDLDAEDSDVRSGSVSVGGRRKRRHISTAPGTQPSIPGERRYNFRRSTIAGTVGAAQAVPDQSKGRKTGHRQTDESKMVKGDAVEDGEGSSRAAPTDEPSYACSGENKRTYSQQKTTLVETVVEAEISSQNIIQSGNKEAEVVTNDYIIKRSEISVESVDGEDEVNGTELEAATPATPSDGDSESDDDDGSDEDDEKHNASIGKKLWTFFTT</sequence>
<comment type="subcellular location">
    <subcellularLocation>
        <location evidence="3">Nucleus lamina</location>
    </subcellularLocation>
</comment>
<dbReference type="PANTHER" id="PTHR31908:SF11">
    <property type="entry name" value="PROTEIN CROWDED NUCLEI 1"/>
    <property type="match status" value="1"/>
</dbReference>
<feature type="coiled-coil region" evidence="5">
    <location>
        <begin position="467"/>
        <end position="578"/>
    </location>
</feature>
<organism evidence="7 8">
    <name type="scientific">Dioscorea cayennensis subsp. rotundata</name>
    <name type="common">White Guinea yam</name>
    <name type="synonym">Dioscorea rotundata</name>
    <dbReference type="NCBI Taxonomy" id="55577"/>
    <lineage>
        <taxon>Eukaryota</taxon>
        <taxon>Viridiplantae</taxon>
        <taxon>Streptophyta</taxon>
        <taxon>Embryophyta</taxon>
        <taxon>Tracheophyta</taxon>
        <taxon>Spermatophyta</taxon>
        <taxon>Magnoliopsida</taxon>
        <taxon>Liliopsida</taxon>
        <taxon>Dioscoreales</taxon>
        <taxon>Dioscoreaceae</taxon>
        <taxon>Dioscorea</taxon>
    </lineage>
</organism>
<keyword evidence="1 5" id="KW-0175">Coiled coil</keyword>
<feature type="compositionally biased region" description="Polar residues" evidence="6">
    <location>
        <begin position="1038"/>
        <end position="1048"/>
    </location>
</feature>
<evidence type="ECO:0000256" key="4">
    <source>
        <dbReference type="ARBA" id="ARBA00024208"/>
    </source>
</evidence>
<name>A0AB40BJM1_DIOCR</name>
<dbReference type="GO" id="GO:0005652">
    <property type="term" value="C:nuclear lamina"/>
    <property type="evidence" value="ECO:0007669"/>
    <property type="project" value="UniProtKB-SubCell"/>
</dbReference>
<dbReference type="RefSeq" id="XP_039126588.1">
    <property type="nucleotide sequence ID" value="XM_039270654.1"/>
</dbReference>
<accession>A0AB40BJM1</accession>
<dbReference type="GeneID" id="120262518"/>
<feature type="region of interest" description="Disordered" evidence="6">
    <location>
        <begin position="1216"/>
        <end position="1272"/>
    </location>
</feature>
<evidence type="ECO:0000313" key="7">
    <source>
        <dbReference type="Proteomes" id="UP001515500"/>
    </source>
</evidence>
<feature type="compositionally biased region" description="Basic and acidic residues" evidence="6">
    <location>
        <begin position="1131"/>
        <end position="1143"/>
    </location>
</feature>
<feature type="region of interest" description="Disordered" evidence="6">
    <location>
        <begin position="294"/>
        <end position="318"/>
    </location>
</feature>
<feature type="coiled-coil region" evidence="5">
    <location>
        <begin position="608"/>
        <end position="764"/>
    </location>
</feature>
<feature type="region of interest" description="Disordered" evidence="6">
    <location>
        <begin position="1012"/>
        <end position="1173"/>
    </location>
</feature>
<proteinExistence type="inferred from homology"/>
<dbReference type="PANTHER" id="PTHR31908">
    <property type="entry name" value="PROTEIN CROWDED NUCLEI 4"/>
    <property type="match status" value="1"/>
</dbReference>
<keyword evidence="2" id="KW-0539">Nucleus</keyword>
<evidence type="ECO:0000256" key="3">
    <source>
        <dbReference type="ARBA" id="ARBA00024186"/>
    </source>
</evidence>
<evidence type="ECO:0000256" key="1">
    <source>
        <dbReference type="ARBA" id="ARBA00023054"/>
    </source>
</evidence>
<evidence type="ECO:0000256" key="2">
    <source>
        <dbReference type="ARBA" id="ARBA00023242"/>
    </source>
</evidence>
<dbReference type="InterPro" id="IPR040418">
    <property type="entry name" value="CRWN"/>
</dbReference>
<keyword evidence="7" id="KW-1185">Reference proteome</keyword>
<protein>
    <submittedName>
        <fullName evidence="8">Protein CROWDED NUCLEI 1-like isoform X1</fullName>
    </submittedName>
</protein>
<dbReference type="AlphaFoldDB" id="A0AB40BJM1"/>
<comment type="similarity">
    <text evidence="4">Belongs to the CRWN family.</text>
</comment>
<dbReference type="GO" id="GO:0006997">
    <property type="term" value="P:nucleus organization"/>
    <property type="evidence" value="ECO:0007669"/>
    <property type="project" value="InterPro"/>
</dbReference>
<evidence type="ECO:0000256" key="5">
    <source>
        <dbReference type="SAM" id="Coils"/>
    </source>
</evidence>
<evidence type="ECO:0000256" key="6">
    <source>
        <dbReference type="SAM" id="MobiDB-lite"/>
    </source>
</evidence>